<organism evidence="2 3">
    <name type="scientific">Trichonephila inaurata madagascariensis</name>
    <dbReference type="NCBI Taxonomy" id="2747483"/>
    <lineage>
        <taxon>Eukaryota</taxon>
        <taxon>Metazoa</taxon>
        <taxon>Ecdysozoa</taxon>
        <taxon>Arthropoda</taxon>
        <taxon>Chelicerata</taxon>
        <taxon>Arachnida</taxon>
        <taxon>Araneae</taxon>
        <taxon>Araneomorphae</taxon>
        <taxon>Entelegynae</taxon>
        <taxon>Araneoidea</taxon>
        <taxon>Nephilidae</taxon>
        <taxon>Trichonephila</taxon>
        <taxon>Trichonephila inaurata</taxon>
    </lineage>
</organism>
<dbReference type="EMBL" id="BMAV01015789">
    <property type="protein sequence ID" value="GFY65973.1"/>
    <property type="molecule type" value="Genomic_DNA"/>
</dbReference>
<proteinExistence type="predicted"/>
<dbReference type="AlphaFoldDB" id="A0A8X7CE81"/>
<dbReference type="Proteomes" id="UP000886998">
    <property type="component" value="Unassembled WGS sequence"/>
</dbReference>
<protein>
    <submittedName>
        <fullName evidence="2">Uncharacterized protein</fullName>
    </submittedName>
</protein>
<sequence length="182" mass="20670">MIIPAVLGAILLGLAFDMKKFDSNPTPIYDMADIKSKLQVTPEESLESKYLVVQNTSDLIDFFNLDPALALRGIYGSEFTIPFQEFLRAGVDRQRVTEILFYVKYKVETRTFPSDTKLTHDWQSRPQEYVGTHFVKSISSGGRLLLSFRVRPVKTEYVEEVRNAIDSHLGQTGTIDEELTGE</sequence>
<comment type="caution">
    <text evidence="2">The sequence shown here is derived from an EMBL/GenBank/DDBJ whole genome shotgun (WGS) entry which is preliminary data.</text>
</comment>
<reference evidence="2" key="1">
    <citation type="submission" date="2020-08" db="EMBL/GenBank/DDBJ databases">
        <title>Multicomponent nature underlies the extraordinary mechanical properties of spider dragline silk.</title>
        <authorList>
            <person name="Kono N."/>
            <person name="Nakamura H."/>
            <person name="Mori M."/>
            <person name="Yoshida Y."/>
            <person name="Ohtoshi R."/>
            <person name="Malay A.D."/>
            <person name="Moran D.A.P."/>
            <person name="Tomita M."/>
            <person name="Numata K."/>
            <person name="Arakawa K."/>
        </authorList>
    </citation>
    <scope>NUCLEOTIDE SEQUENCE</scope>
</reference>
<name>A0A8X7CE81_9ARAC</name>
<dbReference type="OrthoDB" id="6541520at2759"/>
<gene>
    <name evidence="2" type="ORF">TNIN_150061</name>
</gene>
<feature type="signal peptide" evidence="1">
    <location>
        <begin position="1"/>
        <end position="15"/>
    </location>
</feature>
<feature type="chain" id="PRO_5036472752" evidence="1">
    <location>
        <begin position="16"/>
        <end position="182"/>
    </location>
</feature>
<evidence type="ECO:0000313" key="3">
    <source>
        <dbReference type="Proteomes" id="UP000886998"/>
    </source>
</evidence>
<accession>A0A8X7CE81</accession>
<keyword evidence="3" id="KW-1185">Reference proteome</keyword>
<evidence type="ECO:0000313" key="2">
    <source>
        <dbReference type="EMBL" id="GFY65973.1"/>
    </source>
</evidence>
<keyword evidence="1" id="KW-0732">Signal</keyword>
<evidence type="ECO:0000256" key="1">
    <source>
        <dbReference type="SAM" id="SignalP"/>
    </source>
</evidence>